<name>A0A2S4UTE4_9BASI</name>
<reference evidence="5" key="2">
    <citation type="journal article" date="2018" name="BMC Genomics">
        <title>Genomic insights into host adaptation between the wheat stripe rust pathogen (Puccinia striiformis f. sp. tritici) and the barley stripe rust pathogen (Puccinia striiformis f. sp. hordei).</title>
        <authorList>
            <person name="Xia C."/>
            <person name="Wang M."/>
            <person name="Yin C."/>
            <person name="Cornejo O.E."/>
            <person name="Hulbert S.H."/>
            <person name="Chen X."/>
        </authorList>
    </citation>
    <scope>NUCLEOTIDE SEQUENCE [LARGE SCALE GENOMIC DNA]</scope>
    <source>
        <strain evidence="5">93TX-2</strain>
    </source>
</reference>
<feature type="compositionally biased region" description="Low complexity" evidence="2">
    <location>
        <begin position="614"/>
        <end position="656"/>
    </location>
</feature>
<dbReference type="Pfam" id="PF05327">
    <property type="entry name" value="RRN3"/>
    <property type="match status" value="1"/>
</dbReference>
<dbReference type="Pfam" id="PF00787">
    <property type="entry name" value="PX"/>
    <property type="match status" value="1"/>
</dbReference>
<dbReference type="OrthoDB" id="9976382at2759"/>
<protein>
    <recommendedName>
        <fullName evidence="3">PX domain-containing protein</fullName>
    </recommendedName>
</protein>
<keyword evidence="5" id="KW-1185">Reference proteome</keyword>
<dbReference type="GO" id="GO:0001042">
    <property type="term" value="F:RNA polymerase I core binding"/>
    <property type="evidence" value="ECO:0007669"/>
    <property type="project" value="TreeGrafter"/>
</dbReference>
<dbReference type="GO" id="GO:0006361">
    <property type="term" value="P:transcription initiation at RNA polymerase I promoter"/>
    <property type="evidence" value="ECO:0007669"/>
    <property type="project" value="InterPro"/>
</dbReference>
<dbReference type="InterPro" id="IPR027267">
    <property type="entry name" value="AH/BAR_dom_sf"/>
</dbReference>
<feature type="compositionally biased region" description="Basic and acidic residues" evidence="2">
    <location>
        <begin position="790"/>
        <end position="803"/>
    </location>
</feature>
<dbReference type="VEuPathDB" id="FungiDB:PSHT_13055"/>
<feature type="region of interest" description="Disordered" evidence="2">
    <location>
        <begin position="604"/>
        <end position="831"/>
    </location>
</feature>
<comment type="caution">
    <text evidence="4">The sequence shown here is derived from an EMBL/GenBank/DDBJ whole genome shotgun (WGS) entry which is preliminary data.</text>
</comment>
<feature type="region of interest" description="Disordered" evidence="2">
    <location>
        <begin position="1223"/>
        <end position="1255"/>
    </location>
</feature>
<evidence type="ECO:0000313" key="4">
    <source>
        <dbReference type="EMBL" id="POW00395.1"/>
    </source>
</evidence>
<evidence type="ECO:0000259" key="3">
    <source>
        <dbReference type="SMART" id="SM00312"/>
    </source>
</evidence>
<dbReference type="Gene3D" id="1.20.1270.60">
    <property type="entry name" value="Arfaptin homology (AH) domain/BAR domain"/>
    <property type="match status" value="1"/>
</dbReference>
<feature type="compositionally biased region" description="Polar residues" evidence="2">
    <location>
        <begin position="968"/>
        <end position="977"/>
    </location>
</feature>
<dbReference type="InterPro" id="IPR007991">
    <property type="entry name" value="RNA_pol_I_trans_ini_fac_RRN3"/>
</dbReference>
<dbReference type="GO" id="GO:0005634">
    <property type="term" value="C:nucleus"/>
    <property type="evidence" value="ECO:0007669"/>
    <property type="project" value="TreeGrafter"/>
</dbReference>
<dbReference type="EMBL" id="PKSM01000252">
    <property type="protein sequence ID" value="POW00395.1"/>
    <property type="molecule type" value="Genomic_DNA"/>
</dbReference>
<sequence>MLTRMALLAPGPSTSQASNTQTTTINIKSKKRARFADENHDSNSIENHQQQSLSSFITFNQDDPPLKKIRIHAEPTTIDLLDLSANDTLRKGIYLNFINTAFTEQVNGKFERYDQLLGQFDPLVSPQTTVVDPSPGNVSLTRVQGWLSALTSMVSQLDRGHSHLVEKVLSLPWTVLDDQFVNVYSRFVNGLVSARSEWVQIVLENIVQGFHYSTIPLEHRSALLPSSVNRRVIYFRLHNLLRSILRLVPTLPSTLWPVLDNYFPKKREHLDGHICYLSNLLRIASYCPDLSAKIVQLCIEKCLKIDVEIQVEVEEWEDEEVKKLAAKLDGMLRCIFDHLQQISVGVAIKPMSTTTNTGTIESVEQSTDDQIIPPVIDPQRQFDREVMFDLLLSNFESAILRTRRTRHVQFIIFWYASLEPTFADSLLATLVERGLYESDDNSLPVATRVAAISYIASLISRAKYIDKHVTRHVVSLLCARLESGLSTATTSSSSVNVNQHVVWYAIAQAIFYIFCFRWKDLLVEDDDEEEDDDHLGIRFSHPKKFNDRWLSGLKILERAIFSPLNPLRTCADTVVAQFAKISHETNFIYCYDIIRRNNNHQVKETTKKNKNGPTTNSSSSSSSSIPSTSTSASTSTSITSASTSTAESTPTCSEPSLSPKHGPITSLVSVVIDNNNNNNNNNQRNKPSGHYHLPHEQVFPTSQAKPTSQKTKNKIKNKMDPLGSIQQEQQQQQNQHSQQNNPFSKNINTDSPATSWPSSPLIKPNAVGGTGQQQQQQPIIWPNRSNHSSSQREPRSPIREQPRRNNNNQEQQPAVEQQQQQANEKRPTKIRVTGIERNRRDLYIKFDAWSNLTTTRTGHCPNVSRSYKEFLSFHEALVSNNPHTIVPPIPFPNTSAPSPADDDRLVASAFQQFFDRLLINRFLRSDDELRIFIESDFGYTPQTKIKKRTITSGTGWLSKPSVGPSVRTLPSSTTQQSIGGGPETVVSIVEEDELSNAKLQFRLLEDRLVDSCRSVEQLSRSRRTLSQALLELSGRLVQFSTTESHGALADGFRKLSQTLRSISELEGNSAVGYLVTLSDGLSWCSISAKAAKDVLRNRAGVLQEHYNSVKKSIEKRRLIERIKSSSNNNNLNVTSSDRIESALDELDQAKKNEELISIKSNLISNHLRPSLRQHSELLHDDLVYCLLENARTQLIYENQILIELERIKPELDSISLRPSNVIYSSSSGNQPPDHQPHHHTIHHHQQHPNTYQQNSTSTIINSHNIKPTPIRTSQISKKLRFMIAKVKT</sequence>
<dbReference type="SMART" id="SM00312">
    <property type="entry name" value="PX"/>
    <property type="match status" value="1"/>
</dbReference>
<dbReference type="InterPro" id="IPR001683">
    <property type="entry name" value="PX_dom"/>
</dbReference>
<dbReference type="SUPFAM" id="SSF64268">
    <property type="entry name" value="PX domain"/>
    <property type="match status" value="1"/>
</dbReference>
<feature type="compositionally biased region" description="Low complexity" evidence="2">
    <location>
        <begin position="804"/>
        <end position="822"/>
    </location>
</feature>
<evidence type="ECO:0000256" key="1">
    <source>
        <dbReference type="ARBA" id="ARBA00010098"/>
    </source>
</evidence>
<dbReference type="InterPro" id="IPR036871">
    <property type="entry name" value="PX_dom_sf"/>
</dbReference>
<dbReference type="PANTHER" id="PTHR12790:SF0">
    <property type="entry name" value="RNA POLYMERASE I-SPECIFIC TRANSCRIPTION INITIATION FACTOR RRN3-RELATED"/>
    <property type="match status" value="1"/>
</dbReference>
<gene>
    <name evidence="4" type="ORF">PSHT_13055</name>
</gene>
<evidence type="ECO:0000313" key="5">
    <source>
        <dbReference type="Proteomes" id="UP000238274"/>
    </source>
</evidence>
<comment type="similarity">
    <text evidence="1">Belongs to the RRN3 family.</text>
</comment>
<feature type="domain" description="PX" evidence="3">
    <location>
        <begin position="826"/>
        <end position="936"/>
    </location>
</feature>
<dbReference type="Proteomes" id="UP000238274">
    <property type="component" value="Unassembled WGS sequence"/>
</dbReference>
<feature type="compositionally biased region" description="Basic residues" evidence="2">
    <location>
        <begin position="1236"/>
        <end position="1246"/>
    </location>
</feature>
<dbReference type="InterPro" id="IPR015404">
    <property type="entry name" value="Vps5_C"/>
</dbReference>
<evidence type="ECO:0000256" key="2">
    <source>
        <dbReference type="SAM" id="MobiDB-lite"/>
    </source>
</evidence>
<reference evidence="5" key="3">
    <citation type="journal article" date="2018" name="Mol. Plant Microbe Interact.">
        <title>Genome sequence resources for the wheat stripe rust pathogen (Puccinia striiformis f. sp. tritici) and the barley stripe rust pathogen (Puccinia striiformis f. sp. hordei).</title>
        <authorList>
            <person name="Xia C."/>
            <person name="Wang M."/>
            <person name="Yin C."/>
            <person name="Cornejo O.E."/>
            <person name="Hulbert S.H."/>
            <person name="Chen X."/>
        </authorList>
    </citation>
    <scope>NUCLEOTIDE SEQUENCE [LARGE SCALE GENOMIC DNA]</scope>
    <source>
        <strain evidence="5">93TX-2</strain>
    </source>
</reference>
<reference evidence="4 5" key="1">
    <citation type="submission" date="2017-12" db="EMBL/GenBank/DDBJ databases">
        <title>Gene loss provides genomic basis for host adaptation in cereal stripe rust fungi.</title>
        <authorList>
            <person name="Xia C."/>
        </authorList>
    </citation>
    <scope>NUCLEOTIDE SEQUENCE [LARGE SCALE GENOMIC DNA]</scope>
    <source>
        <strain evidence="4 5">93TX-2</strain>
    </source>
</reference>
<accession>A0A2S4UTE4</accession>
<proteinExistence type="inferred from homology"/>
<dbReference type="Pfam" id="PF09325">
    <property type="entry name" value="Vps5"/>
    <property type="match status" value="1"/>
</dbReference>
<organism evidence="4 5">
    <name type="scientific">Puccinia striiformis</name>
    <dbReference type="NCBI Taxonomy" id="27350"/>
    <lineage>
        <taxon>Eukaryota</taxon>
        <taxon>Fungi</taxon>
        <taxon>Dikarya</taxon>
        <taxon>Basidiomycota</taxon>
        <taxon>Pucciniomycotina</taxon>
        <taxon>Pucciniomycetes</taxon>
        <taxon>Pucciniales</taxon>
        <taxon>Pucciniaceae</taxon>
        <taxon>Puccinia</taxon>
    </lineage>
</organism>
<feature type="compositionally biased region" description="Polar residues" evidence="2">
    <location>
        <begin position="699"/>
        <end position="710"/>
    </location>
</feature>
<feature type="compositionally biased region" description="Polar residues" evidence="2">
    <location>
        <begin position="742"/>
        <end position="758"/>
    </location>
</feature>
<dbReference type="GO" id="GO:0035091">
    <property type="term" value="F:phosphatidylinositol binding"/>
    <property type="evidence" value="ECO:0007669"/>
    <property type="project" value="InterPro"/>
</dbReference>
<feature type="region of interest" description="Disordered" evidence="2">
    <location>
        <begin position="1"/>
        <end position="22"/>
    </location>
</feature>
<dbReference type="PANTHER" id="PTHR12790">
    <property type="entry name" value="TRANSCRIPTION INITIATION FACTOR IA RRN3"/>
    <property type="match status" value="1"/>
</dbReference>
<dbReference type="GO" id="GO:0001181">
    <property type="term" value="F:RNA polymerase I general transcription initiation factor activity"/>
    <property type="evidence" value="ECO:0007669"/>
    <property type="project" value="InterPro"/>
</dbReference>
<dbReference type="Gene3D" id="3.30.1520.10">
    <property type="entry name" value="Phox-like domain"/>
    <property type="match status" value="1"/>
</dbReference>
<feature type="region of interest" description="Disordered" evidence="2">
    <location>
        <begin position="961"/>
        <end position="981"/>
    </location>
</feature>
<feature type="compositionally biased region" description="Low complexity" evidence="2">
    <location>
        <begin position="726"/>
        <end position="741"/>
    </location>
</feature>